<evidence type="ECO:0000259" key="1">
    <source>
        <dbReference type="PROSITE" id="PS50181"/>
    </source>
</evidence>
<gene>
    <name evidence="2" type="ORF">GCK72_021257</name>
</gene>
<evidence type="ECO:0000313" key="2">
    <source>
        <dbReference type="EMBL" id="KAF1754693.1"/>
    </source>
</evidence>
<dbReference type="InterPro" id="IPR053222">
    <property type="entry name" value="Zygotic_Embryogenesis-Asso"/>
</dbReference>
<evidence type="ECO:0000313" key="3">
    <source>
        <dbReference type="Proteomes" id="UP000483820"/>
    </source>
</evidence>
<dbReference type="AlphaFoldDB" id="A0A6A5GJ30"/>
<name>A0A6A5GJ30_CAERE</name>
<dbReference type="EMBL" id="WUAV01000005">
    <property type="protein sequence ID" value="KAF1754693.1"/>
    <property type="molecule type" value="Genomic_DNA"/>
</dbReference>
<dbReference type="KEGG" id="crq:GCK72_021257"/>
<dbReference type="RefSeq" id="XP_003098046.2">
    <property type="nucleotide sequence ID" value="XM_003097998.2"/>
</dbReference>
<dbReference type="GeneID" id="9827202"/>
<dbReference type="PANTHER" id="PTHR22899">
    <property type="entry name" value="CYCLIN-RELATED F-BOX FAMILY"/>
    <property type="match status" value="1"/>
</dbReference>
<sequence length="327" mass="37909">MTTPFPLLRLPRLALFPVFEQMELIEVIAFSLLSKKARNLSKIFRKLSAISMNLLVESDHLYIRVDLRGGKSVPLYFYTESAPQLVNVMSQERRFTQENSGLSASQWVERILDVTSCESICHLELKGSPQLDVCDTFGKLKNIRKLYIFNECSDNFAKKALEIILPVTREITLFEIPFDTREEFQTFLMSNLNYLNVQASTFQKFKFTLDDLLNTNLLKLQLREVLFSATDISQCLTNWFHSKRNSRLEHLKLFTLEGINETCIPEVLKAVPFPRDQERTFFYSKQLDTSSVSFCGGYDIERTDGKKATIVFAPFFGQTFIDFYVWP</sequence>
<dbReference type="Pfam" id="PF07735">
    <property type="entry name" value="FBA_2"/>
    <property type="match status" value="1"/>
</dbReference>
<dbReference type="CTD" id="9827202"/>
<dbReference type="InterPro" id="IPR001810">
    <property type="entry name" value="F-box_dom"/>
</dbReference>
<feature type="domain" description="F-box" evidence="1">
    <location>
        <begin position="4"/>
        <end position="40"/>
    </location>
</feature>
<proteinExistence type="predicted"/>
<dbReference type="PROSITE" id="PS50181">
    <property type="entry name" value="FBOX"/>
    <property type="match status" value="1"/>
</dbReference>
<protein>
    <recommendedName>
        <fullName evidence="1">F-box domain-containing protein</fullName>
    </recommendedName>
</protein>
<comment type="caution">
    <text evidence="2">The sequence shown here is derived from an EMBL/GenBank/DDBJ whole genome shotgun (WGS) entry which is preliminary data.</text>
</comment>
<dbReference type="InterPro" id="IPR012885">
    <property type="entry name" value="F-box_Sdz-33"/>
</dbReference>
<reference evidence="2 3" key="1">
    <citation type="submission" date="2019-12" db="EMBL/GenBank/DDBJ databases">
        <title>Chromosome-level assembly of the Caenorhabditis remanei genome.</title>
        <authorList>
            <person name="Teterina A.A."/>
            <person name="Willis J.H."/>
            <person name="Phillips P.C."/>
        </authorList>
    </citation>
    <scope>NUCLEOTIDE SEQUENCE [LARGE SCALE GENOMIC DNA]</scope>
    <source>
        <strain evidence="2 3">PX506</strain>
        <tissue evidence="2">Whole organism</tissue>
    </source>
</reference>
<dbReference type="Pfam" id="PF00646">
    <property type="entry name" value="F-box"/>
    <property type="match status" value="1"/>
</dbReference>
<dbReference type="Proteomes" id="UP000483820">
    <property type="component" value="Chromosome V"/>
</dbReference>
<accession>A0A6A5GJ30</accession>
<organism evidence="2 3">
    <name type="scientific">Caenorhabditis remanei</name>
    <name type="common">Caenorhabditis vulgaris</name>
    <dbReference type="NCBI Taxonomy" id="31234"/>
    <lineage>
        <taxon>Eukaryota</taxon>
        <taxon>Metazoa</taxon>
        <taxon>Ecdysozoa</taxon>
        <taxon>Nematoda</taxon>
        <taxon>Chromadorea</taxon>
        <taxon>Rhabditida</taxon>
        <taxon>Rhabditina</taxon>
        <taxon>Rhabditomorpha</taxon>
        <taxon>Rhabditoidea</taxon>
        <taxon>Rhabditidae</taxon>
        <taxon>Peloderinae</taxon>
        <taxon>Caenorhabditis</taxon>
    </lineage>
</organism>
<dbReference type="PANTHER" id="PTHR22899:SF0">
    <property type="entry name" value="F-BOX ASSOCIATED DOMAIN-CONTAINING PROTEIN-RELATED"/>
    <property type="match status" value="1"/>
</dbReference>